<dbReference type="GeneID" id="89940563"/>
<comment type="caution">
    <text evidence="2">The sequence shown here is derived from an EMBL/GenBank/DDBJ whole genome shotgun (WGS) entry which is preliminary data.</text>
</comment>
<organism evidence="2 3">
    <name type="scientific">Canariomyces notabilis</name>
    <dbReference type="NCBI Taxonomy" id="2074819"/>
    <lineage>
        <taxon>Eukaryota</taxon>
        <taxon>Fungi</taxon>
        <taxon>Dikarya</taxon>
        <taxon>Ascomycota</taxon>
        <taxon>Pezizomycotina</taxon>
        <taxon>Sordariomycetes</taxon>
        <taxon>Sordariomycetidae</taxon>
        <taxon>Sordariales</taxon>
        <taxon>Chaetomiaceae</taxon>
        <taxon>Canariomyces</taxon>
    </lineage>
</organism>
<keyword evidence="3" id="KW-1185">Reference proteome</keyword>
<feature type="compositionally biased region" description="Low complexity" evidence="1">
    <location>
        <begin position="536"/>
        <end position="548"/>
    </location>
</feature>
<feature type="compositionally biased region" description="Basic and acidic residues" evidence="1">
    <location>
        <begin position="62"/>
        <end position="71"/>
    </location>
</feature>
<name>A0AAN6QFA0_9PEZI</name>
<reference evidence="2" key="1">
    <citation type="journal article" date="2023" name="Mol. Phylogenet. Evol.">
        <title>Genome-scale phylogeny and comparative genomics of the fungal order Sordariales.</title>
        <authorList>
            <person name="Hensen N."/>
            <person name="Bonometti L."/>
            <person name="Westerberg I."/>
            <person name="Brannstrom I.O."/>
            <person name="Guillou S."/>
            <person name="Cros-Aarteil S."/>
            <person name="Calhoun S."/>
            <person name="Haridas S."/>
            <person name="Kuo A."/>
            <person name="Mondo S."/>
            <person name="Pangilinan J."/>
            <person name="Riley R."/>
            <person name="LaButti K."/>
            <person name="Andreopoulos B."/>
            <person name="Lipzen A."/>
            <person name="Chen C."/>
            <person name="Yan M."/>
            <person name="Daum C."/>
            <person name="Ng V."/>
            <person name="Clum A."/>
            <person name="Steindorff A."/>
            <person name="Ohm R.A."/>
            <person name="Martin F."/>
            <person name="Silar P."/>
            <person name="Natvig D.O."/>
            <person name="Lalanne C."/>
            <person name="Gautier V."/>
            <person name="Ament-Velasquez S.L."/>
            <person name="Kruys A."/>
            <person name="Hutchinson M.I."/>
            <person name="Powell A.J."/>
            <person name="Barry K."/>
            <person name="Miller A.N."/>
            <person name="Grigoriev I.V."/>
            <person name="Debuchy R."/>
            <person name="Gladieux P."/>
            <person name="Hiltunen Thoren M."/>
            <person name="Johannesson H."/>
        </authorList>
    </citation>
    <scope>NUCLEOTIDE SEQUENCE</scope>
    <source>
        <strain evidence="2">CBS 508.74</strain>
    </source>
</reference>
<dbReference type="EMBL" id="MU853382">
    <property type="protein sequence ID" value="KAK4107120.1"/>
    <property type="molecule type" value="Genomic_DNA"/>
</dbReference>
<feature type="compositionally biased region" description="Basic and acidic residues" evidence="1">
    <location>
        <begin position="350"/>
        <end position="376"/>
    </location>
</feature>
<feature type="region of interest" description="Disordered" evidence="1">
    <location>
        <begin position="24"/>
        <end position="71"/>
    </location>
</feature>
<feature type="compositionally biased region" description="Basic residues" evidence="1">
    <location>
        <begin position="554"/>
        <end position="567"/>
    </location>
</feature>
<dbReference type="Proteomes" id="UP001302812">
    <property type="component" value="Unassembled WGS sequence"/>
</dbReference>
<accession>A0AAN6QFA0</accession>
<sequence>MADSIRGDGLLRADLALEALLNDPEQLQRERERFSNSPPSYRSQFSGPTTRSQSPDVPSEAQQRRDERKFRLRTEHSASLPYYQFEAQYYEELERLLEADRNRIYRCPPDLDSIYEHARFNIKMRWIEQGIWNDEWNKQRRPSGQWKHEEPLKPESNMDWESMLPTGLFGAEVQRKQPAKSGAEVLGERRDREASRPYYQFIYLVSEQRKYIQEEMNRPRPPGQNPITQRVVGLDHFHLQMEVHERWRREGPPENEPAISTPPNINTTAYERVKSAWIKRGIWNTKWGVLPGMSWKHERPFEDMLQEELGDDPGSEGVGRADGNRSGTAEQAREGQDASRGPTYDVAETTGDKTLELHPRPHLFKPDQHVHVESSQRPRSRALGHSVQQTSLAKPPLFAGGEAGNYIASDPPDDAPGSSQNARSVVRRTQLRRRTAQSILPEPPNVQAVAQKLTGLARVSKTRKWKRPACSGRQEDPAVADTPAETRSSVTKLDVDEPSQVLADPAPRRSRRLQASSEGTDGLPDQRNAVRRSIRRTSASTAKSTAAKPEGVTKRRLRNRTPRHHRR</sequence>
<dbReference type="RefSeq" id="XP_064664690.1">
    <property type="nucleotide sequence ID" value="XM_064816438.1"/>
</dbReference>
<dbReference type="AlphaFoldDB" id="A0AAN6QFA0"/>
<gene>
    <name evidence="2" type="ORF">N656DRAFT_785680</name>
</gene>
<evidence type="ECO:0000313" key="3">
    <source>
        <dbReference type="Proteomes" id="UP001302812"/>
    </source>
</evidence>
<feature type="compositionally biased region" description="Basic residues" evidence="1">
    <location>
        <begin position="425"/>
        <end position="435"/>
    </location>
</feature>
<reference evidence="2" key="2">
    <citation type="submission" date="2023-05" db="EMBL/GenBank/DDBJ databases">
        <authorList>
            <consortium name="Lawrence Berkeley National Laboratory"/>
            <person name="Steindorff A."/>
            <person name="Hensen N."/>
            <person name="Bonometti L."/>
            <person name="Westerberg I."/>
            <person name="Brannstrom I.O."/>
            <person name="Guillou S."/>
            <person name="Cros-Aarteil S."/>
            <person name="Calhoun S."/>
            <person name="Haridas S."/>
            <person name="Kuo A."/>
            <person name="Mondo S."/>
            <person name="Pangilinan J."/>
            <person name="Riley R."/>
            <person name="Labutti K."/>
            <person name="Andreopoulos B."/>
            <person name="Lipzen A."/>
            <person name="Chen C."/>
            <person name="Yanf M."/>
            <person name="Daum C."/>
            <person name="Ng V."/>
            <person name="Clum A."/>
            <person name="Ohm R."/>
            <person name="Martin F."/>
            <person name="Silar P."/>
            <person name="Natvig D."/>
            <person name="Lalanne C."/>
            <person name="Gautier V."/>
            <person name="Ament-Velasquez S.L."/>
            <person name="Kruys A."/>
            <person name="Hutchinson M.I."/>
            <person name="Powell A.J."/>
            <person name="Barry K."/>
            <person name="Miller A.N."/>
            <person name="Grigoriev I.V."/>
            <person name="Debuchy R."/>
            <person name="Gladieux P."/>
            <person name="Thoren M.H."/>
            <person name="Johannesson H."/>
        </authorList>
    </citation>
    <scope>NUCLEOTIDE SEQUENCE</scope>
    <source>
        <strain evidence="2">CBS 508.74</strain>
    </source>
</reference>
<feature type="region of interest" description="Disordered" evidence="1">
    <location>
        <begin position="307"/>
        <end position="567"/>
    </location>
</feature>
<protein>
    <submittedName>
        <fullName evidence="2">Uncharacterized protein</fullName>
    </submittedName>
</protein>
<proteinExistence type="predicted"/>
<evidence type="ECO:0000313" key="2">
    <source>
        <dbReference type="EMBL" id="KAK4107120.1"/>
    </source>
</evidence>
<feature type="compositionally biased region" description="Polar residues" evidence="1">
    <location>
        <begin position="35"/>
        <end position="56"/>
    </location>
</feature>
<evidence type="ECO:0000256" key="1">
    <source>
        <dbReference type="SAM" id="MobiDB-lite"/>
    </source>
</evidence>